<comment type="subunit">
    <text evidence="3">Monomer. Associates with 30S ribosomal subunit, binds 16S rRNA.</text>
</comment>
<keyword evidence="1 3" id="KW-0547">Nucleotide-binding</keyword>
<dbReference type="GO" id="GO:0019843">
    <property type="term" value="F:rRNA binding"/>
    <property type="evidence" value="ECO:0007669"/>
    <property type="project" value="UniProtKB-KW"/>
</dbReference>
<feature type="binding site" evidence="3">
    <location>
        <position position="295"/>
    </location>
    <ligand>
        <name>Zn(2+)</name>
        <dbReference type="ChEBI" id="CHEBI:29105"/>
    </ligand>
</feature>
<keyword evidence="3" id="KW-0694">RNA-binding</keyword>
<evidence type="ECO:0000313" key="7">
    <source>
        <dbReference type="EMBL" id="HAN27721.1"/>
    </source>
</evidence>
<evidence type="ECO:0000256" key="1">
    <source>
        <dbReference type="ARBA" id="ARBA00022741"/>
    </source>
</evidence>
<organism evidence="7 8">
    <name type="scientific">Haliea salexigens</name>
    <dbReference type="NCBI Taxonomy" id="287487"/>
    <lineage>
        <taxon>Bacteria</taxon>
        <taxon>Pseudomonadati</taxon>
        <taxon>Pseudomonadota</taxon>
        <taxon>Gammaproteobacteria</taxon>
        <taxon>Cellvibrionales</taxon>
        <taxon>Halieaceae</taxon>
        <taxon>Haliea</taxon>
    </lineage>
</organism>
<feature type="binding site" evidence="3">
    <location>
        <begin position="158"/>
        <end position="161"/>
    </location>
    <ligand>
        <name>GTP</name>
        <dbReference type="ChEBI" id="CHEBI:37565"/>
    </ligand>
</feature>
<keyword evidence="3" id="KW-0963">Cytoplasm</keyword>
<dbReference type="InterPro" id="IPR030378">
    <property type="entry name" value="G_CP_dom"/>
</dbReference>
<accession>A0A3C1KMA9</accession>
<keyword evidence="3" id="KW-0862">Zinc</keyword>
<dbReference type="GO" id="GO:0042274">
    <property type="term" value="P:ribosomal small subunit biogenesis"/>
    <property type="evidence" value="ECO:0007669"/>
    <property type="project" value="UniProtKB-UniRule"/>
</dbReference>
<comment type="function">
    <text evidence="3">One of several proteins that assist in the late maturation steps of the functional core of the 30S ribosomal subunit. Helps release RbfA from mature subunits. May play a role in the assembly of ribosomal proteins into the subunit. Circularly permuted GTPase that catalyzes slow GTP hydrolysis, GTPase activity is stimulated by the 30S ribosomal subunit.</text>
</comment>
<comment type="subcellular location">
    <subcellularLocation>
        <location evidence="3">Cytoplasm</location>
    </subcellularLocation>
</comment>
<dbReference type="Gene3D" id="2.40.50.140">
    <property type="entry name" value="Nucleic acid-binding proteins"/>
    <property type="match status" value="1"/>
</dbReference>
<dbReference type="EC" id="3.6.1.-" evidence="3"/>
<dbReference type="InterPro" id="IPR004881">
    <property type="entry name" value="Ribosome_biogen_GTPase_RsgA"/>
</dbReference>
<dbReference type="GO" id="GO:0005737">
    <property type="term" value="C:cytoplasm"/>
    <property type="evidence" value="ECO:0007669"/>
    <property type="project" value="UniProtKB-SubCell"/>
</dbReference>
<evidence type="ECO:0000259" key="6">
    <source>
        <dbReference type="PROSITE" id="PS51721"/>
    </source>
</evidence>
<evidence type="ECO:0000256" key="2">
    <source>
        <dbReference type="ARBA" id="ARBA00023134"/>
    </source>
</evidence>
<dbReference type="NCBIfam" id="TIGR00157">
    <property type="entry name" value="ribosome small subunit-dependent GTPase A"/>
    <property type="match status" value="1"/>
</dbReference>
<keyword evidence="3" id="KW-0690">Ribosome biogenesis</keyword>
<evidence type="ECO:0000259" key="5">
    <source>
        <dbReference type="PROSITE" id="PS50936"/>
    </source>
</evidence>
<evidence type="ECO:0000313" key="8">
    <source>
        <dbReference type="Proteomes" id="UP000259273"/>
    </source>
</evidence>
<comment type="similarity">
    <text evidence="3">Belongs to the TRAFAC class YlqF/YawG GTPase family. RsgA subfamily.</text>
</comment>
<feature type="binding site" evidence="3">
    <location>
        <position position="300"/>
    </location>
    <ligand>
        <name>Zn(2+)</name>
        <dbReference type="ChEBI" id="CHEBI:29105"/>
    </ligand>
</feature>
<dbReference type="PROSITE" id="PS50936">
    <property type="entry name" value="ENGC_GTPASE"/>
    <property type="match status" value="1"/>
</dbReference>
<keyword evidence="3" id="KW-0378">Hydrolase</keyword>
<comment type="cofactor">
    <cofactor evidence="3">
        <name>Zn(2+)</name>
        <dbReference type="ChEBI" id="CHEBI:29105"/>
    </cofactor>
    <text evidence="3">Binds 1 zinc ion per subunit.</text>
</comment>
<dbReference type="Gene3D" id="3.40.50.300">
    <property type="entry name" value="P-loop containing nucleotide triphosphate hydrolases"/>
    <property type="match status" value="1"/>
</dbReference>
<gene>
    <name evidence="3" type="primary">rsgA</name>
    <name evidence="7" type="ORF">DCP75_08385</name>
</gene>
<dbReference type="AlphaFoldDB" id="A0A3C1KMA9"/>
<feature type="domain" description="EngC GTPase" evidence="5">
    <location>
        <begin position="119"/>
        <end position="269"/>
    </location>
</feature>
<dbReference type="EMBL" id="DMND01000114">
    <property type="protein sequence ID" value="HAN27721.1"/>
    <property type="molecule type" value="Genomic_DNA"/>
</dbReference>
<reference evidence="7 8" key="1">
    <citation type="journal article" date="2018" name="Nat. Biotechnol.">
        <title>A standardized bacterial taxonomy based on genome phylogeny substantially revises the tree of life.</title>
        <authorList>
            <person name="Parks D.H."/>
            <person name="Chuvochina M."/>
            <person name="Waite D.W."/>
            <person name="Rinke C."/>
            <person name="Skarshewski A."/>
            <person name="Chaumeil P.A."/>
            <person name="Hugenholtz P."/>
        </authorList>
    </citation>
    <scope>NUCLEOTIDE SEQUENCE [LARGE SCALE GENOMIC DNA]</scope>
    <source>
        <strain evidence="7">UBA9158</strain>
    </source>
</reference>
<dbReference type="Proteomes" id="UP000259273">
    <property type="component" value="Unassembled WGS sequence"/>
</dbReference>
<feature type="binding site" evidence="3">
    <location>
        <begin position="213"/>
        <end position="221"/>
    </location>
    <ligand>
        <name>GTP</name>
        <dbReference type="ChEBI" id="CHEBI:37565"/>
    </ligand>
</feature>
<keyword evidence="2 3" id="KW-0342">GTP-binding</keyword>
<proteinExistence type="inferred from homology"/>
<dbReference type="InterPro" id="IPR012340">
    <property type="entry name" value="NA-bd_OB-fold"/>
</dbReference>
<comment type="caution">
    <text evidence="7">The sequence shown here is derived from an EMBL/GenBank/DDBJ whole genome shotgun (WGS) entry which is preliminary data.</text>
</comment>
<evidence type="ECO:0000256" key="3">
    <source>
        <dbReference type="HAMAP-Rule" id="MF_01820"/>
    </source>
</evidence>
<feature type="binding site" evidence="3">
    <location>
        <position position="308"/>
    </location>
    <ligand>
        <name>Zn(2+)</name>
        <dbReference type="ChEBI" id="CHEBI:29105"/>
    </ligand>
</feature>
<dbReference type="GO" id="GO:0005525">
    <property type="term" value="F:GTP binding"/>
    <property type="evidence" value="ECO:0007669"/>
    <property type="project" value="UniProtKB-UniRule"/>
</dbReference>
<dbReference type="SUPFAM" id="SSF52540">
    <property type="entry name" value="P-loop containing nucleoside triphosphate hydrolases"/>
    <property type="match status" value="1"/>
</dbReference>
<feature type="binding site" evidence="3">
    <location>
        <position position="302"/>
    </location>
    <ligand>
        <name>Zn(2+)</name>
        <dbReference type="ChEBI" id="CHEBI:29105"/>
    </ligand>
</feature>
<feature type="compositionally biased region" description="Basic and acidic residues" evidence="4">
    <location>
        <begin position="16"/>
        <end position="32"/>
    </location>
</feature>
<dbReference type="Pfam" id="PF03193">
    <property type="entry name" value="RsgA_GTPase"/>
    <property type="match status" value="1"/>
</dbReference>
<dbReference type="InterPro" id="IPR010914">
    <property type="entry name" value="RsgA_GTPase_dom"/>
</dbReference>
<name>A0A3C1KMA9_9GAMM</name>
<feature type="region of interest" description="Disordered" evidence="4">
    <location>
        <begin position="1"/>
        <end position="32"/>
    </location>
</feature>
<dbReference type="GO" id="GO:0046872">
    <property type="term" value="F:metal ion binding"/>
    <property type="evidence" value="ECO:0007669"/>
    <property type="project" value="UniProtKB-KW"/>
</dbReference>
<dbReference type="InterPro" id="IPR027417">
    <property type="entry name" value="P-loop_NTPase"/>
</dbReference>
<dbReference type="PANTHER" id="PTHR32120:SF11">
    <property type="entry name" value="SMALL RIBOSOMAL SUBUNIT BIOGENESIS GTPASE RSGA 1, MITOCHONDRIAL-RELATED"/>
    <property type="match status" value="1"/>
</dbReference>
<dbReference type="PANTHER" id="PTHR32120">
    <property type="entry name" value="SMALL RIBOSOMAL SUBUNIT BIOGENESIS GTPASE RSGA"/>
    <property type="match status" value="1"/>
</dbReference>
<dbReference type="PROSITE" id="PS51721">
    <property type="entry name" value="G_CP"/>
    <property type="match status" value="1"/>
</dbReference>
<protein>
    <recommendedName>
        <fullName evidence="3">Small ribosomal subunit biogenesis GTPase RsgA</fullName>
        <ecNumber evidence="3">3.6.1.-</ecNumber>
    </recommendedName>
</protein>
<dbReference type="CDD" id="cd01854">
    <property type="entry name" value="YjeQ_EngC"/>
    <property type="match status" value="1"/>
</dbReference>
<keyword evidence="3" id="KW-0699">rRNA-binding</keyword>
<keyword evidence="3" id="KW-0479">Metal-binding</keyword>
<dbReference type="HAMAP" id="MF_01820">
    <property type="entry name" value="GTPase_RsgA"/>
    <property type="match status" value="1"/>
</dbReference>
<feature type="domain" description="CP-type G" evidence="6">
    <location>
        <begin position="102"/>
        <end position="271"/>
    </location>
</feature>
<dbReference type="GO" id="GO:0003924">
    <property type="term" value="F:GTPase activity"/>
    <property type="evidence" value="ECO:0007669"/>
    <property type="project" value="UniProtKB-UniRule"/>
</dbReference>
<dbReference type="NCBIfam" id="NF008931">
    <property type="entry name" value="PRK12288.1"/>
    <property type="match status" value="1"/>
</dbReference>
<dbReference type="STRING" id="1121937.GCA_000423125_03229"/>
<evidence type="ECO:0000256" key="4">
    <source>
        <dbReference type="SAM" id="MobiDB-lite"/>
    </source>
</evidence>
<sequence>MSKRKLSRQQSFRIRRIQEERSARAQRRDARADEALGAGELGAEQTGLVIAHYGTQVDIEDGDRHTQRCHLRANLEGLVTGDRVTWCPGESTGVVVAREPRHSELRRPDPYGKMKTIAANIDQILVVIAPFPEPHANLIDRYLVAAEVVGIEPVLVLNKCDLLAADAALHARLHAMLAIYPTLGYRVLEVSSQSGSLEELQQALQGRISVFVGQSGVGKSSLVNTLLPEAALRVGELSALRQKGTHTTTTAQLFHLPGGGSLIDSPGIREFGLWHMQREQVEQGFREFRALLGHCRFRDCSHKHEPGCAILDAAAQGTISAVRLDSYRHIVESLDQPG</sequence>
<dbReference type="Gene3D" id="1.10.40.50">
    <property type="entry name" value="Probable gtpase engc, domain 3"/>
    <property type="match status" value="1"/>
</dbReference>